<dbReference type="EMBL" id="NBYX01000009">
    <property type="protein sequence ID" value="ORT84690.1"/>
    <property type="molecule type" value="Genomic_DNA"/>
</dbReference>
<dbReference type="Pfam" id="PF16747">
    <property type="entry name" value="Adhesin_E"/>
    <property type="match status" value="1"/>
</dbReference>
<dbReference type="AlphaFoldDB" id="A0A1X1PFY9"/>
<keyword evidence="4" id="KW-1185">Reference proteome</keyword>
<accession>A0A1X1PFY9</accession>
<reference evidence="2 5" key="2">
    <citation type="submission" date="2020-04" db="EMBL/GenBank/DDBJ databases">
        <authorList>
            <person name="De Canck E."/>
        </authorList>
    </citation>
    <scope>NUCLEOTIDE SEQUENCE [LARGE SCALE GENOMIC DNA]</scope>
    <source>
        <strain evidence="2 5">LMG 29660</strain>
    </source>
</reference>
<evidence type="ECO:0000313" key="2">
    <source>
        <dbReference type="EMBL" id="CAB3761657.1"/>
    </source>
</evidence>
<organism evidence="3 4">
    <name type="scientific">Burkholderia puraquae</name>
    <dbReference type="NCBI Taxonomy" id="1904757"/>
    <lineage>
        <taxon>Bacteria</taxon>
        <taxon>Pseudomonadati</taxon>
        <taxon>Pseudomonadota</taxon>
        <taxon>Betaproteobacteria</taxon>
        <taxon>Burkholderiales</taxon>
        <taxon>Burkholderiaceae</taxon>
        <taxon>Burkholderia</taxon>
        <taxon>Burkholderia cepacia complex</taxon>
    </lineage>
</organism>
<evidence type="ECO:0000313" key="5">
    <source>
        <dbReference type="Proteomes" id="UP000494135"/>
    </source>
</evidence>
<evidence type="ECO:0000259" key="1">
    <source>
        <dbReference type="Pfam" id="PF16747"/>
    </source>
</evidence>
<evidence type="ECO:0000313" key="4">
    <source>
        <dbReference type="Proteomes" id="UP000193146"/>
    </source>
</evidence>
<dbReference type="Proteomes" id="UP000494135">
    <property type="component" value="Unassembled WGS sequence"/>
</dbReference>
<name>A0A1X1PFY9_9BURK</name>
<feature type="domain" description="Surface-adhesin protein E-like" evidence="1">
    <location>
        <begin position="3"/>
        <end position="92"/>
    </location>
</feature>
<reference evidence="3 4" key="1">
    <citation type="submission" date="2017-04" db="EMBL/GenBank/DDBJ databases">
        <title>Burkholderia puraquae sp. nov., a novel Burkholderia cepacia complex species from hospital setting samples.</title>
        <authorList>
            <person name="Martina P."/>
            <person name="Leguizamon M."/>
            <person name="Prieto C."/>
            <person name="Sousa S."/>
            <person name="Montanaro P."/>
            <person name="Draghi W."/>
            <person name="Staembler M."/>
            <person name="Bettiol M."/>
            <person name="Figoli C."/>
            <person name="Palau J."/>
            <person name="Alvarez F."/>
            <person name="Benetti S."/>
            <person name="Anchat E."/>
            <person name="Vescina C."/>
            <person name="Ferreras J."/>
            <person name="Lasch P."/>
            <person name="Lagares A."/>
            <person name="Zorreguieta A."/>
            <person name="Yantorno O."/>
            <person name="Bosch A."/>
        </authorList>
    </citation>
    <scope>NUCLEOTIDE SEQUENCE [LARGE SCALE GENOMIC DNA]</scope>
    <source>
        <strain evidence="3 4">CAMPA 1040</strain>
    </source>
</reference>
<proteinExistence type="predicted"/>
<dbReference type="Proteomes" id="UP000193146">
    <property type="component" value="Unassembled WGS sequence"/>
</dbReference>
<evidence type="ECO:0000313" key="3">
    <source>
        <dbReference type="EMBL" id="ORT84690.1"/>
    </source>
</evidence>
<dbReference type="EMBL" id="CADIKG010000011">
    <property type="protein sequence ID" value="CAB3761657.1"/>
    <property type="molecule type" value="Genomic_DNA"/>
</dbReference>
<sequence length="92" mass="10208">MGVDSETYKASGDNRDFWTKQDYKKTQKTLSGKPYISIVAKWHINCANDTWSAASISYYDKLGRIVVTAPTTGTSDITPDTIAQVVERAVCK</sequence>
<gene>
    <name evidence="3" type="ORF">B7G54_19250</name>
    <name evidence="2" type="ORF">LMG29660_04301</name>
</gene>
<dbReference type="InterPro" id="IPR031939">
    <property type="entry name" value="Adhesin_E-like"/>
</dbReference>
<protein>
    <recommendedName>
        <fullName evidence="1">Surface-adhesin protein E-like domain-containing protein</fullName>
    </recommendedName>
</protein>